<sequence length="142" mass="15705">MRYEVTVNVAAAPERVWTVLADIEGWPRWAVSKAGVRLLSDGAVAVGSEAEVRQPKLAAEVWQVTEMEAGRSFAWRSLNPAFTTISTHRIEPLGADRCRVVLGVRLKGFMAPLLALPYGKLIRRYVDIEAAGLKRFCEAPAR</sequence>
<dbReference type="InterPro" id="IPR023393">
    <property type="entry name" value="START-like_dom_sf"/>
</dbReference>
<dbReference type="Proteomes" id="UP001206483">
    <property type="component" value="Unassembled WGS sequence"/>
</dbReference>
<evidence type="ECO:0000313" key="1">
    <source>
        <dbReference type="EMBL" id="MCP2313562.1"/>
    </source>
</evidence>
<dbReference type="Pfam" id="PF10604">
    <property type="entry name" value="Polyketide_cyc2"/>
    <property type="match status" value="1"/>
</dbReference>
<proteinExistence type="predicted"/>
<name>A0ABT1J7Z9_9ACTN</name>
<reference evidence="1 2" key="1">
    <citation type="submission" date="2022-06" db="EMBL/GenBank/DDBJ databases">
        <title>Sequencing the genomes of 1000 actinobacteria strains.</title>
        <authorList>
            <person name="Klenk H.-P."/>
        </authorList>
    </citation>
    <scope>NUCLEOTIDE SEQUENCE [LARGE SCALE GENOMIC DNA]</scope>
    <source>
        <strain evidence="1 2">DSM 41656</strain>
    </source>
</reference>
<organism evidence="1 2">
    <name type="scientific">Kitasatospora paracochleata</name>
    <dbReference type="NCBI Taxonomy" id="58354"/>
    <lineage>
        <taxon>Bacteria</taxon>
        <taxon>Bacillati</taxon>
        <taxon>Actinomycetota</taxon>
        <taxon>Actinomycetes</taxon>
        <taxon>Kitasatosporales</taxon>
        <taxon>Streptomycetaceae</taxon>
        <taxon>Kitasatospora</taxon>
    </lineage>
</organism>
<keyword evidence="2" id="KW-1185">Reference proteome</keyword>
<dbReference type="Gene3D" id="3.30.530.20">
    <property type="match status" value="1"/>
</dbReference>
<protein>
    <submittedName>
        <fullName evidence="1">Membrane protein</fullName>
    </submittedName>
</protein>
<dbReference type="EMBL" id="JAMZDX010000007">
    <property type="protein sequence ID" value="MCP2313562.1"/>
    <property type="molecule type" value="Genomic_DNA"/>
</dbReference>
<comment type="caution">
    <text evidence="1">The sequence shown here is derived from an EMBL/GenBank/DDBJ whole genome shotgun (WGS) entry which is preliminary data.</text>
</comment>
<gene>
    <name evidence="1" type="ORF">FHR36_006761</name>
</gene>
<dbReference type="SUPFAM" id="SSF55961">
    <property type="entry name" value="Bet v1-like"/>
    <property type="match status" value="1"/>
</dbReference>
<accession>A0ABT1J7Z9</accession>
<dbReference type="InterPro" id="IPR019587">
    <property type="entry name" value="Polyketide_cyclase/dehydratase"/>
</dbReference>
<dbReference type="RefSeq" id="WP_253803563.1">
    <property type="nucleotide sequence ID" value="NZ_BAAAUB010000017.1"/>
</dbReference>
<evidence type="ECO:0000313" key="2">
    <source>
        <dbReference type="Proteomes" id="UP001206483"/>
    </source>
</evidence>